<keyword evidence="4" id="KW-1185">Reference proteome</keyword>
<keyword evidence="2" id="KW-0732">Signal</keyword>
<feature type="compositionally biased region" description="Pro residues" evidence="1">
    <location>
        <begin position="99"/>
        <end position="119"/>
    </location>
</feature>
<feature type="region of interest" description="Disordered" evidence="1">
    <location>
        <begin position="67"/>
        <end position="127"/>
    </location>
</feature>
<evidence type="ECO:0000313" key="4">
    <source>
        <dbReference type="Proteomes" id="UP000466442"/>
    </source>
</evidence>
<dbReference type="EMBL" id="WIXP02000007">
    <property type="protein sequence ID" value="KAF6207985.1"/>
    <property type="molecule type" value="Genomic_DNA"/>
</dbReference>
<proteinExistence type="predicted"/>
<protein>
    <recommendedName>
        <fullName evidence="5">EGF-like domain-containing protein</fullName>
    </recommendedName>
</protein>
<gene>
    <name evidence="3" type="ORF">GE061_016434</name>
</gene>
<feature type="signal peptide" evidence="2">
    <location>
        <begin position="1"/>
        <end position="22"/>
    </location>
</feature>
<feature type="chain" id="PRO_5035778107" description="EGF-like domain-containing protein" evidence="2">
    <location>
        <begin position="23"/>
        <end position="142"/>
    </location>
</feature>
<evidence type="ECO:0000256" key="1">
    <source>
        <dbReference type="SAM" id="MobiDB-lite"/>
    </source>
</evidence>
<evidence type="ECO:0000313" key="3">
    <source>
        <dbReference type="EMBL" id="KAF6207985.1"/>
    </source>
</evidence>
<evidence type="ECO:0008006" key="5">
    <source>
        <dbReference type="Google" id="ProtNLM"/>
    </source>
</evidence>
<evidence type="ECO:0000256" key="2">
    <source>
        <dbReference type="SAM" id="SignalP"/>
    </source>
</evidence>
<dbReference type="Proteomes" id="UP000466442">
    <property type="component" value="Unassembled WGS sequence"/>
</dbReference>
<accession>A0A8S9XK81</accession>
<sequence>MEFEKLVLLLLLNSFHVLRVESSRIAKRQASSQYYLAYCPVRQGNYITYSGSLCYCRRGGQQYDCRPAGNASTNTATQRPTTGRPVQATRPVQAATLPPLRPPPVAPPPPPPPNRPSTPPNVDTRPGVLRQLTHNAVMIVNR</sequence>
<name>A0A8S9XK81_APOLU</name>
<organism evidence="3 4">
    <name type="scientific">Apolygus lucorum</name>
    <name type="common">Small green plant bug</name>
    <name type="synonym">Lygocoris lucorum</name>
    <dbReference type="NCBI Taxonomy" id="248454"/>
    <lineage>
        <taxon>Eukaryota</taxon>
        <taxon>Metazoa</taxon>
        <taxon>Ecdysozoa</taxon>
        <taxon>Arthropoda</taxon>
        <taxon>Hexapoda</taxon>
        <taxon>Insecta</taxon>
        <taxon>Pterygota</taxon>
        <taxon>Neoptera</taxon>
        <taxon>Paraneoptera</taxon>
        <taxon>Hemiptera</taxon>
        <taxon>Heteroptera</taxon>
        <taxon>Panheteroptera</taxon>
        <taxon>Cimicomorpha</taxon>
        <taxon>Miridae</taxon>
        <taxon>Mirini</taxon>
        <taxon>Apolygus</taxon>
    </lineage>
</organism>
<comment type="caution">
    <text evidence="3">The sequence shown here is derived from an EMBL/GenBank/DDBJ whole genome shotgun (WGS) entry which is preliminary data.</text>
</comment>
<feature type="compositionally biased region" description="Polar residues" evidence="1">
    <location>
        <begin position="70"/>
        <end position="81"/>
    </location>
</feature>
<reference evidence="3" key="1">
    <citation type="journal article" date="2021" name="Mol. Ecol. Resour.">
        <title>Apolygus lucorum genome provides insights into omnivorousness and mesophyll feeding.</title>
        <authorList>
            <person name="Liu Y."/>
            <person name="Liu H."/>
            <person name="Wang H."/>
            <person name="Huang T."/>
            <person name="Liu B."/>
            <person name="Yang B."/>
            <person name="Yin L."/>
            <person name="Li B."/>
            <person name="Zhang Y."/>
            <person name="Zhang S."/>
            <person name="Jiang F."/>
            <person name="Zhang X."/>
            <person name="Ren Y."/>
            <person name="Wang B."/>
            <person name="Wang S."/>
            <person name="Lu Y."/>
            <person name="Wu K."/>
            <person name="Fan W."/>
            <person name="Wang G."/>
        </authorList>
    </citation>
    <scope>NUCLEOTIDE SEQUENCE</scope>
    <source>
        <strain evidence="3">12Hb</strain>
    </source>
</reference>
<dbReference type="AlphaFoldDB" id="A0A8S9XK81"/>